<dbReference type="Proteomes" id="UP000295258">
    <property type="component" value="Unassembled WGS sequence"/>
</dbReference>
<gene>
    <name evidence="2" type="ORF">E1292_16955</name>
</gene>
<keyword evidence="3" id="KW-1185">Reference proteome</keyword>
<sequence length="151" mass="17183">MVRQEIYALLCVYQAIRHLIATAAESAAIDPDRISFTRTVEAVRRHVSDEAALSPSALADLVDDVIYEITDPRHLLPETRRTHSFHREQRRSGRRFPKQRDRAKKPLPPRTKITLWLLDQRQPAEPDTPPDAAVHALPTPDNNVQELDNAA</sequence>
<dbReference type="EMBL" id="SMKO01000038">
    <property type="protein sequence ID" value="TDD05561.1"/>
    <property type="molecule type" value="Genomic_DNA"/>
</dbReference>
<reference evidence="2 3" key="1">
    <citation type="submission" date="2019-03" db="EMBL/GenBank/DDBJ databases">
        <title>Draft genome sequences of novel Actinobacteria.</title>
        <authorList>
            <person name="Sahin N."/>
            <person name="Ay H."/>
            <person name="Saygin H."/>
        </authorList>
    </citation>
    <scope>NUCLEOTIDE SEQUENCE [LARGE SCALE GENOMIC DNA]</scope>
    <source>
        <strain evidence="2 3">KC310</strain>
    </source>
</reference>
<organism evidence="2 3">
    <name type="scientific">Nonomuraea deserti</name>
    <dbReference type="NCBI Taxonomy" id="1848322"/>
    <lineage>
        <taxon>Bacteria</taxon>
        <taxon>Bacillati</taxon>
        <taxon>Actinomycetota</taxon>
        <taxon>Actinomycetes</taxon>
        <taxon>Streptosporangiales</taxon>
        <taxon>Streptosporangiaceae</taxon>
        <taxon>Nonomuraea</taxon>
    </lineage>
</organism>
<proteinExistence type="predicted"/>
<evidence type="ECO:0000313" key="2">
    <source>
        <dbReference type="EMBL" id="TDD05561.1"/>
    </source>
</evidence>
<feature type="region of interest" description="Disordered" evidence="1">
    <location>
        <begin position="78"/>
        <end position="151"/>
    </location>
</feature>
<dbReference type="AlphaFoldDB" id="A0A4R4VKM0"/>
<name>A0A4R4VKM0_9ACTN</name>
<evidence type="ECO:0000256" key="1">
    <source>
        <dbReference type="SAM" id="MobiDB-lite"/>
    </source>
</evidence>
<evidence type="ECO:0000313" key="3">
    <source>
        <dbReference type="Proteomes" id="UP000295258"/>
    </source>
</evidence>
<protein>
    <submittedName>
        <fullName evidence="2">Uncharacterized protein</fullName>
    </submittedName>
</protein>
<feature type="compositionally biased region" description="Basic and acidic residues" evidence="1">
    <location>
        <begin position="78"/>
        <end position="91"/>
    </location>
</feature>
<feature type="compositionally biased region" description="Basic residues" evidence="1">
    <location>
        <begin position="92"/>
        <end position="107"/>
    </location>
</feature>
<feature type="compositionally biased region" description="Polar residues" evidence="1">
    <location>
        <begin position="140"/>
        <end position="151"/>
    </location>
</feature>
<comment type="caution">
    <text evidence="2">The sequence shown here is derived from an EMBL/GenBank/DDBJ whole genome shotgun (WGS) entry which is preliminary data.</text>
</comment>
<accession>A0A4R4VKM0</accession>